<protein>
    <submittedName>
        <fullName evidence="1">Uncharacterized protein</fullName>
    </submittedName>
</protein>
<name>A0A1Q8YDK7_9BURK</name>
<proteinExistence type="predicted"/>
<dbReference type="STRING" id="81479.RA876_05020"/>
<accession>A0A1Q8YDK7</accession>
<dbReference type="EMBL" id="MSYM01000013">
    <property type="protein sequence ID" value="OLP05920.1"/>
    <property type="molecule type" value="Genomic_DNA"/>
</dbReference>
<sequence length="141" mass="15554">MLGMLVCLPPKKTITFLLTVLLLTPLAQANLLLHCEVTYAGSTQVIETGPVADPYPVQSIDIGGRFWFKPVMVGEGNRVDYVKLYAYLDAQKQPLLLQEAIYRPPFPAATTPHPLTGEQHLYGGALERELIYSCTLQGVQP</sequence>
<reference evidence="1 2" key="1">
    <citation type="submission" date="2017-01" db="EMBL/GenBank/DDBJ databases">
        <title>Genome sequence of Rhodoferax antarcticus ANT.BR, a psychrophilic purple nonsulfur bacterium from an Antarctic microbial mat.</title>
        <authorList>
            <person name="Baker J."/>
            <person name="Riester C."/>
            <person name="Skinner B."/>
            <person name="Newell A."/>
            <person name="Swingley W."/>
            <person name="Madigan M."/>
            <person name="Jung D."/>
            <person name="Asao M."/>
            <person name="Chen M."/>
            <person name="Loughlin P."/>
            <person name="Pan H."/>
            <person name="Lin S."/>
            <person name="Li N."/>
            <person name="Shaw J."/>
            <person name="Prado M."/>
            <person name="Sherman C."/>
            <person name="Li X."/>
            <person name="Tang J."/>
            <person name="Blankenship R."/>
            <person name="Zhao T."/>
            <person name="Touchman J."/>
            <person name="Sattley M."/>
        </authorList>
    </citation>
    <scope>NUCLEOTIDE SEQUENCE [LARGE SCALE GENOMIC DNA]</scope>
    <source>
        <strain evidence="1 2">ANT.BR</strain>
    </source>
</reference>
<dbReference type="Proteomes" id="UP000185911">
    <property type="component" value="Unassembled WGS sequence"/>
</dbReference>
<comment type="caution">
    <text evidence="1">The sequence shown here is derived from an EMBL/GenBank/DDBJ whole genome shotgun (WGS) entry which is preliminary data.</text>
</comment>
<evidence type="ECO:0000313" key="2">
    <source>
        <dbReference type="Proteomes" id="UP000185911"/>
    </source>
</evidence>
<gene>
    <name evidence="1" type="ORF">BLL52_2149</name>
</gene>
<evidence type="ECO:0000313" key="1">
    <source>
        <dbReference type="EMBL" id="OLP05920.1"/>
    </source>
</evidence>
<keyword evidence="2" id="KW-1185">Reference proteome</keyword>
<organism evidence="1 2">
    <name type="scientific">Rhodoferax antarcticus ANT.BR</name>
    <dbReference type="NCBI Taxonomy" id="1111071"/>
    <lineage>
        <taxon>Bacteria</taxon>
        <taxon>Pseudomonadati</taxon>
        <taxon>Pseudomonadota</taxon>
        <taxon>Betaproteobacteria</taxon>
        <taxon>Burkholderiales</taxon>
        <taxon>Comamonadaceae</taxon>
        <taxon>Rhodoferax</taxon>
    </lineage>
</organism>
<dbReference type="AlphaFoldDB" id="A0A1Q8YDK7"/>